<dbReference type="GO" id="GO:0046677">
    <property type="term" value="P:response to antibiotic"/>
    <property type="evidence" value="ECO:0007669"/>
    <property type="project" value="UniProtKB-KW"/>
</dbReference>
<evidence type="ECO:0000256" key="3">
    <source>
        <dbReference type="ARBA" id="ARBA00022989"/>
    </source>
</evidence>
<dbReference type="InterPro" id="IPR000412">
    <property type="entry name" value="ABC_2_transport"/>
</dbReference>
<feature type="transmembrane region" description="Helical" evidence="6">
    <location>
        <begin position="55"/>
        <end position="75"/>
    </location>
</feature>
<feature type="transmembrane region" description="Helical" evidence="6">
    <location>
        <begin position="109"/>
        <end position="130"/>
    </location>
</feature>
<keyword evidence="2 6" id="KW-0812">Transmembrane</keyword>
<gene>
    <name evidence="8" type="ORF">FXF65_31030</name>
</gene>
<accession>A0A5D0TY32</accession>
<organism evidence="8 9">
    <name type="scientific">Actinomadura syzygii</name>
    <dbReference type="NCBI Taxonomy" id="1427538"/>
    <lineage>
        <taxon>Bacteria</taxon>
        <taxon>Bacillati</taxon>
        <taxon>Actinomycetota</taxon>
        <taxon>Actinomycetes</taxon>
        <taxon>Streptosporangiales</taxon>
        <taxon>Thermomonosporaceae</taxon>
        <taxon>Actinomadura</taxon>
    </lineage>
</organism>
<dbReference type="Proteomes" id="UP000322634">
    <property type="component" value="Unassembled WGS sequence"/>
</dbReference>
<dbReference type="PANTHER" id="PTHR43229">
    <property type="entry name" value="NODULATION PROTEIN J"/>
    <property type="match status" value="1"/>
</dbReference>
<dbReference type="OrthoDB" id="9778589at2"/>
<dbReference type="RefSeq" id="WP_148353603.1">
    <property type="nucleotide sequence ID" value="NZ_JBHSBF010000006.1"/>
</dbReference>
<comment type="caution">
    <text evidence="8">The sequence shown here is derived from an EMBL/GenBank/DDBJ whole genome shotgun (WGS) entry which is preliminary data.</text>
</comment>
<dbReference type="EMBL" id="VSFF01000012">
    <property type="protein sequence ID" value="TYC10350.1"/>
    <property type="molecule type" value="Genomic_DNA"/>
</dbReference>
<feature type="transmembrane region" description="Helical" evidence="6">
    <location>
        <begin position="171"/>
        <end position="189"/>
    </location>
</feature>
<dbReference type="AlphaFoldDB" id="A0A5D0TY32"/>
<keyword evidence="5" id="KW-0046">Antibiotic resistance</keyword>
<keyword evidence="3 6" id="KW-1133">Transmembrane helix</keyword>
<evidence type="ECO:0000256" key="5">
    <source>
        <dbReference type="ARBA" id="ARBA00023251"/>
    </source>
</evidence>
<dbReference type="PIRSF" id="PIRSF006648">
    <property type="entry name" value="DrrB"/>
    <property type="match status" value="1"/>
</dbReference>
<evidence type="ECO:0000256" key="6">
    <source>
        <dbReference type="SAM" id="Phobius"/>
    </source>
</evidence>
<feature type="transmembrane region" description="Helical" evidence="6">
    <location>
        <begin position="136"/>
        <end position="159"/>
    </location>
</feature>
<sequence>MAHPSVAVLEYHLVSYRRMWRSTLFSSFAMPVLLFVGVGAAVGEYVDRGDALPVPYLHYIAGGMLAFTGMQVAITESGFPVQSYMTWDKVYHGMAATPVRVADILAGHLLYIALRVAAASAAFLVVMVPFGAVGSAWAVLTPLVAALVGLSVAAPMFAYSASVTGPYLMTVMRFATMVMTFFSGAYFPVDQLREPLSLVAYPLPLWHGVELCRAAALGTGTAWPVAAHVGVLAAWFAGGLALAHPRFVKRLAT</sequence>
<dbReference type="GO" id="GO:0043190">
    <property type="term" value="C:ATP-binding cassette (ABC) transporter complex"/>
    <property type="evidence" value="ECO:0007669"/>
    <property type="project" value="InterPro"/>
</dbReference>
<evidence type="ECO:0000259" key="7">
    <source>
        <dbReference type="Pfam" id="PF01061"/>
    </source>
</evidence>
<keyword evidence="9" id="KW-1185">Reference proteome</keyword>
<name>A0A5D0TY32_9ACTN</name>
<feature type="transmembrane region" description="Helical" evidence="6">
    <location>
        <begin position="24"/>
        <end position="43"/>
    </location>
</feature>
<evidence type="ECO:0000256" key="2">
    <source>
        <dbReference type="ARBA" id="ARBA00022692"/>
    </source>
</evidence>
<dbReference type="PRINTS" id="PR00164">
    <property type="entry name" value="ABC2TRNSPORT"/>
</dbReference>
<feature type="domain" description="ABC-2 type transporter transmembrane" evidence="7">
    <location>
        <begin position="8"/>
        <end position="215"/>
    </location>
</feature>
<keyword evidence="4 6" id="KW-0472">Membrane</keyword>
<protein>
    <submittedName>
        <fullName evidence="8">ABC transporter</fullName>
    </submittedName>
</protein>
<proteinExistence type="predicted"/>
<evidence type="ECO:0000313" key="9">
    <source>
        <dbReference type="Proteomes" id="UP000322634"/>
    </source>
</evidence>
<dbReference type="InterPro" id="IPR013525">
    <property type="entry name" value="ABC2_TM"/>
</dbReference>
<evidence type="ECO:0000256" key="4">
    <source>
        <dbReference type="ARBA" id="ARBA00023136"/>
    </source>
</evidence>
<feature type="transmembrane region" description="Helical" evidence="6">
    <location>
        <begin position="225"/>
        <end position="243"/>
    </location>
</feature>
<dbReference type="PANTHER" id="PTHR43229:SF2">
    <property type="entry name" value="NODULATION PROTEIN J"/>
    <property type="match status" value="1"/>
</dbReference>
<dbReference type="GO" id="GO:0140359">
    <property type="term" value="F:ABC-type transporter activity"/>
    <property type="evidence" value="ECO:0007669"/>
    <property type="project" value="InterPro"/>
</dbReference>
<reference evidence="8 9" key="1">
    <citation type="submission" date="2019-08" db="EMBL/GenBank/DDBJ databases">
        <title>Actinomadura sp. nov. CYP1-5 isolated from mountain soil.</title>
        <authorList>
            <person name="Songsumanus A."/>
            <person name="Kuncharoen N."/>
            <person name="Kudo T."/>
            <person name="Yuki M."/>
            <person name="Igarashi Y."/>
            <person name="Tanasupawat S."/>
        </authorList>
    </citation>
    <scope>NUCLEOTIDE SEQUENCE [LARGE SCALE GENOMIC DNA]</scope>
    <source>
        <strain evidence="8 9">GKU157</strain>
    </source>
</reference>
<comment type="subcellular location">
    <subcellularLocation>
        <location evidence="1">Membrane</location>
        <topology evidence="1">Multi-pass membrane protein</topology>
    </subcellularLocation>
</comment>
<evidence type="ECO:0000256" key="1">
    <source>
        <dbReference type="ARBA" id="ARBA00004141"/>
    </source>
</evidence>
<evidence type="ECO:0000313" key="8">
    <source>
        <dbReference type="EMBL" id="TYC10350.1"/>
    </source>
</evidence>
<dbReference type="Pfam" id="PF01061">
    <property type="entry name" value="ABC2_membrane"/>
    <property type="match status" value="1"/>
</dbReference>
<dbReference type="InterPro" id="IPR051784">
    <property type="entry name" value="Nod_factor_ABC_transporter"/>
</dbReference>